<dbReference type="EMBL" id="BOOR01000023">
    <property type="protein sequence ID" value="GII55046.1"/>
    <property type="molecule type" value="Genomic_DNA"/>
</dbReference>
<keyword evidence="2" id="KW-1185">Reference proteome</keyword>
<dbReference type="Proteomes" id="UP000605992">
    <property type="component" value="Unassembled WGS sequence"/>
</dbReference>
<gene>
    <name evidence="1" type="ORF">Pth03_34350</name>
</gene>
<dbReference type="Gene3D" id="1.25.40.10">
    <property type="entry name" value="Tetratricopeptide repeat domain"/>
    <property type="match status" value="1"/>
</dbReference>
<organism evidence="1 2">
    <name type="scientific">Planotetraspora thailandica</name>
    <dbReference type="NCBI Taxonomy" id="487172"/>
    <lineage>
        <taxon>Bacteria</taxon>
        <taxon>Bacillati</taxon>
        <taxon>Actinomycetota</taxon>
        <taxon>Actinomycetes</taxon>
        <taxon>Streptosporangiales</taxon>
        <taxon>Streptosporangiaceae</taxon>
        <taxon>Planotetraspora</taxon>
    </lineage>
</organism>
<sequence length="778" mass="84448">MAGLAAVWDTVGDLADWLPMDVDIWAWVGDTQRELQETGNAGLAMALADVPAQALEGRYGQLDVVAPAVAQHAEALGQPWLELFVRYWHLIGRVGDRANGAVALGDAEALAEFAKRDDVRDCPAAPAAVEALAITLANTDGPGFAERRLAALGAVLDGVGPDSLAFSGLATQYVAALRDADRPEEAVAYAEAAVDRLTKAGREASWELGAESARALLAAGRPDDALTALQAATGFKPDDPVAKGRREALLISLTLGTLGRVQEAVEALPDLDVVGDHPREWVEWTRTVSLLFTSGAIANTWQLGRILRQWIIYFETMGGHRARFELALAAGHLAVARQGVWQARLLAAQAEAALGDLSGTEGLPERIAELRAAADEVSEVPAPGPQDRLVELFDAADGSTADPERWVGWFWPYAGEDLEITRRHATTLGFLGYAPLGADIYGKLLTEDGDPAQASAEDIAYLTSLLIDAGRDDRVESLAARLSDDASHLTLARLYRARERWEETAAEAERAVAADDTPEARRMWSVAVQQLGDNARAAEIMMPLFESGEGEEEDSWRLIVLASAGEDWATVRRASAKLNLPVQSSEGPIEEEWHLIRAILPAPDGSRREVMAVRTGPATARLVIPQPRGMEYNAGDVIVFDPRPLEPVPEDPEQENFVIPFAGVTMLRPGGYTSWFFDGAAPTEAEWTDFNEMLAERGWPMWVYSDEHYTVTHPMTGELLPGVFGWIAVPSSVEPAELDAVLDDATEQWAHPIAWLDLAREVGVEVERHERISKEYGL</sequence>
<protein>
    <recommendedName>
        <fullName evidence="3">Tetratricopeptide repeat protein</fullName>
    </recommendedName>
</protein>
<dbReference type="InterPro" id="IPR011990">
    <property type="entry name" value="TPR-like_helical_dom_sf"/>
</dbReference>
<dbReference type="AlphaFoldDB" id="A0A8J3V1M2"/>
<dbReference type="SUPFAM" id="SSF48452">
    <property type="entry name" value="TPR-like"/>
    <property type="match status" value="1"/>
</dbReference>
<evidence type="ECO:0000313" key="2">
    <source>
        <dbReference type="Proteomes" id="UP000605992"/>
    </source>
</evidence>
<reference evidence="1" key="1">
    <citation type="submission" date="2021-01" db="EMBL/GenBank/DDBJ databases">
        <title>Whole genome shotgun sequence of Planotetraspora thailandica NBRC 104271.</title>
        <authorList>
            <person name="Komaki H."/>
            <person name="Tamura T."/>
        </authorList>
    </citation>
    <scope>NUCLEOTIDE SEQUENCE</scope>
    <source>
        <strain evidence="1">NBRC 104271</strain>
    </source>
</reference>
<proteinExistence type="predicted"/>
<evidence type="ECO:0008006" key="3">
    <source>
        <dbReference type="Google" id="ProtNLM"/>
    </source>
</evidence>
<evidence type="ECO:0000313" key="1">
    <source>
        <dbReference type="EMBL" id="GII55046.1"/>
    </source>
</evidence>
<comment type="caution">
    <text evidence="1">The sequence shown here is derived from an EMBL/GenBank/DDBJ whole genome shotgun (WGS) entry which is preliminary data.</text>
</comment>
<name>A0A8J3V1M2_9ACTN</name>
<accession>A0A8J3V1M2</accession>